<proteinExistence type="predicted"/>
<evidence type="ECO:0000313" key="7">
    <source>
        <dbReference type="Proteomes" id="UP000214646"/>
    </source>
</evidence>
<evidence type="ECO:0000256" key="4">
    <source>
        <dbReference type="ARBA" id="ARBA00023163"/>
    </source>
</evidence>
<dbReference type="PANTHER" id="PTHR43133:SF8">
    <property type="entry name" value="RNA POLYMERASE SIGMA FACTOR HI_1459-RELATED"/>
    <property type="match status" value="1"/>
</dbReference>
<name>A0A225DFA8_9BACT</name>
<evidence type="ECO:0000256" key="1">
    <source>
        <dbReference type="ARBA" id="ARBA00023015"/>
    </source>
</evidence>
<keyword evidence="4" id="KW-0804">Transcription</keyword>
<sequence>MTNPHVKESAGVGTTCPSLLHRIKAMEPAAWERFVVLYGPLVYQWCRRSGLQEADAADVGQDVFRAVFRTVATFRHDRPSDSFRGWLWTITRRKIIDVARRRDASPGDGVGGSEMLTLVQSLPDEDTDPTASDPLVGRGLFGRAVELILGECREEIRQAFLRVVVDGQRPDVVAESLGLKVNVVYLAKSRILKRMREEFAGLLPAELLSASAPRLRTT</sequence>
<keyword evidence="1" id="KW-0805">Transcription regulation</keyword>
<dbReference type="RefSeq" id="WP_202974095.1">
    <property type="nucleotide sequence ID" value="NZ_NIDE01000014.1"/>
</dbReference>
<reference evidence="7" key="1">
    <citation type="submission" date="2017-06" db="EMBL/GenBank/DDBJ databases">
        <title>Genome analysis of Fimbriiglobus ruber SP5, the first member of the order Planctomycetales with confirmed chitinolytic capability.</title>
        <authorList>
            <person name="Ravin N.V."/>
            <person name="Rakitin A.L."/>
            <person name="Ivanova A.A."/>
            <person name="Beletsky A.V."/>
            <person name="Kulichevskaya I.S."/>
            <person name="Mardanov A.V."/>
            <person name="Dedysh S.N."/>
        </authorList>
    </citation>
    <scope>NUCLEOTIDE SEQUENCE [LARGE SCALE GENOMIC DNA]</scope>
    <source>
        <strain evidence="7">SP5</strain>
    </source>
</reference>
<dbReference type="SUPFAM" id="SSF88946">
    <property type="entry name" value="Sigma2 domain of RNA polymerase sigma factors"/>
    <property type="match status" value="1"/>
</dbReference>
<dbReference type="Gene3D" id="1.10.1740.10">
    <property type="match status" value="1"/>
</dbReference>
<evidence type="ECO:0000313" key="6">
    <source>
        <dbReference type="EMBL" id="OWK38334.1"/>
    </source>
</evidence>
<dbReference type="GO" id="GO:0016987">
    <property type="term" value="F:sigma factor activity"/>
    <property type="evidence" value="ECO:0007669"/>
    <property type="project" value="UniProtKB-KW"/>
</dbReference>
<accession>A0A225DFA8</accession>
<dbReference type="GO" id="GO:0006352">
    <property type="term" value="P:DNA-templated transcription initiation"/>
    <property type="evidence" value="ECO:0007669"/>
    <property type="project" value="InterPro"/>
</dbReference>
<keyword evidence="7" id="KW-1185">Reference proteome</keyword>
<dbReference type="GO" id="GO:0003677">
    <property type="term" value="F:DNA binding"/>
    <property type="evidence" value="ECO:0007669"/>
    <property type="project" value="UniProtKB-KW"/>
</dbReference>
<dbReference type="NCBIfam" id="TIGR02937">
    <property type="entry name" value="sigma70-ECF"/>
    <property type="match status" value="1"/>
</dbReference>
<dbReference type="Pfam" id="PF04542">
    <property type="entry name" value="Sigma70_r2"/>
    <property type="match status" value="1"/>
</dbReference>
<comment type="caution">
    <text evidence="6">The sequence shown here is derived from an EMBL/GenBank/DDBJ whole genome shotgun (WGS) entry which is preliminary data.</text>
</comment>
<dbReference type="InterPro" id="IPR013325">
    <property type="entry name" value="RNA_pol_sigma_r2"/>
</dbReference>
<evidence type="ECO:0000256" key="3">
    <source>
        <dbReference type="ARBA" id="ARBA00023125"/>
    </source>
</evidence>
<protein>
    <submittedName>
        <fullName evidence="6">Transcriptional control</fullName>
    </submittedName>
</protein>
<feature type="domain" description="RNA polymerase sigma-70 region 2" evidence="5">
    <location>
        <begin position="37"/>
        <end position="103"/>
    </location>
</feature>
<dbReference type="InterPro" id="IPR039425">
    <property type="entry name" value="RNA_pol_sigma-70-like"/>
</dbReference>
<dbReference type="InterPro" id="IPR007627">
    <property type="entry name" value="RNA_pol_sigma70_r2"/>
</dbReference>
<keyword evidence="2" id="KW-0731">Sigma factor</keyword>
<evidence type="ECO:0000259" key="5">
    <source>
        <dbReference type="Pfam" id="PF04542"/>
    </source>
</evidence>
<dbReference type="AlphaFoldDB" id="A0A225DFA8"/>
<dbReference type="InterPro" id="IPR014284">
    <property type="entry name" value="RNA_pol_sigma-70_dom"/>
</dbReference>
<gene>
    <name evidence="6" type="ORF">FRUB_07454</name>
</gene>
<evidence type="ECO:0000256" key="2">
    <source>
        <dbReference type="ARBA" id="ARBA00023082"/>
    </source>
</evidence>
<keyword evidence="3" id="KW-0238">DNA-binding</keyword>
<dbReference type="EMBL" id="NIDE01000014">
    <property type="protein sequence ID" value="OWK38334.1"/>
    <property type="molecule type" value="Genomic_DNA"/>
</dbReference>
<dbReference type="PANTHER" id="PTHR43133">
    <property type="entry name" value="RNA POLYMERASE ECF-TYPE SIGMA FACTO"/>
    <property type="match status" value="1"/>
</dbReference>
<organism evidence="6 7">
    <name type="scientific">Fimbriiglobus ruber</name>
    <dbReference type="NCBI Taxonomy" id="1908690"/>
    <lineage>
        <taxon>Bacteria</taxon>
        <taxon>Pseudomonadati</taxon>
        <taxon>Planctomycetota</taxon>
        <taxon>Planctomycetia</taxon>
        <taxon>Gemmatales</taxon>
        <taxon>Gemmataceae</taxon>
        <taxon>Fimbriiglobus</taxon>
    </lineage>
</organism>
<dbReference type="Proteomes" id="UP000214646">
    <property type="component" value="Unassembled WGS sequence"/>
</dbReference>